<protein>
    <submittedName>
        <fullName evidence="1">Uncharacterized protein</fullName>
    </submittedName>
</protein>
<evidence type="ECO:0000313" key="2">
    <source>
        <dbReference type="Proteomes" id="UP001153709"/>
    </source>
</evidence>
<evidence type="ECO:0000313" key="1">
    <source>
        <dbReference type="EMBL" id="CAG9838018.1"/>
    </source>
</evidence>
<organism evidence="1 2">
    <name type="scientific">Diabrotica balteata</name>
    <name type="common">Banded cucumber beetle</name>
    <dbReference type="NCBI Taxonomy" id="107213"/>
    <lineage>
        <taxon>Eukaryota</taxon>
        <taxon>Metazoa</taxon>
        <taxon>Ecdysozoa</taxon>
        <taxon>Arthropoda</taxon>
        <taxon>Hexapoda</taxon>
        <taxon>Insecta</taxon>
        <taxon>Pterygota</taxon>
        <taxon>Neoptera</taxon>
        <taxon>Endopterygota</taxon>
        <taxon>Coleoptera</taxon>
        <taxon>Polyphaga</taxon>
        <taxon>Cucujiformia</taxon>
        <taxon>Chrysomeloidea</taxon>
        <taxon>Chrysomelidae</taxon>
        <taxon>Galerucinae</taxon>
        <taxon>Diabroticina</taxon>
        <taxon>Diabroticites</taxon>
        <taxon>Diabrotica</taxon>
    </lineage>
</organism>
<name>A0A9N9T6N9_DIABA</name>
<dbReference type="Proteomes" id="UP001153709">
    <property type="component" value="Chromosome 7"/>
</dbReference>
<dbReference type="EMBL" id="OU898282">
    <property type="protein sequence ID" value="CAG9838018.1"/>
    <property type="molecule type" value="Genomic_DNA"/>
</dbReference>
<keyword evidence="2" id="KW-1185">Reference proteome</keyword>
<proteinExistence type="predicted"/>
<sequence length="81" mass="9525">MEVKQEISEETCKVEIEHNELEDALLDGFKREIHKEANRQSTLDTYDSLSLDLKKFPINAEIEQHGNKINQFEEYQKTEKG</sequence>
<accession>A0A9N9T6N9</accession>
<dbReference type="AlphaFoldDB" id="A0A9N9T6N9"/>
<gene>
    <name evidence="1" type="ORF">DIABBA_LOCUS10952</name>
</gene>
<dbReference type="OrthoDB" id="6791791at2759"/>
<reference evidence="1" key="1">
    <citation type="submission" date="2022-01" db="EMBL/GenBank/DDBJ databases">
        <authorList>
            <person name="King R."/>
        </authorList>
    </citation>
    <scope>NUCLEOTIDE SEQUENCE</scope>
</reference>